<dbReference type="InterPro" id="IPR036097">
    <property type="entry name" value="HisK_dim/P_sf"/>
</dbReference>
<dbReference type="FunFam" id="1.10.287.130:FF:000001">
    <property type="entry name" value="Two-component sensor histidine kinase"/>
    <property type="match status" value="1"/>
</dbReference>
<dbReference type="Pfam" id="PF07494">
    <property type="entry name" value="Reg_prop"/>
    <property type="match status" value="2"/>
</dbReference>
<keyword evidence="13" id="KW-1133">Transmembrane helix</keyword>
<evidence type="ECO:0000256" key="13">
    <source>
        <dbReference type="SAM" id="Phobius"/>
    </source>
</evidence>
<dbReference type="CDD" id="cd17574">
    <property type="entry name" value="REC_OmpR"/>
    <property type="match status" value="1"/>
</dbReference>
<keyword evidence="4" id="KW-0808">Transferase</keyword>
<dbReference type="SMART" id="SM00387">
    <property type="entry name" value="HATPase_c"/>
    <property type="match status" value="1"/>
</dbReference>
<dbReference type="InterPro" id="IPR003594">
    <property type="entry name" value="HATPase_dom"/>
</dbReference>
<name>A0A923HBD0_9FLAO</name>
<protein>
    <recommendedName>
        <fullName evidence="2">histidine kinase</fullName>
        <ecNumber evidence="2">2.7.13.3</ecNumber>
    </recommendedName>
</protein>
<dbReference type="SUPFAM" id="SSF47384">
    <property type="entry name" value="Homodimeric domain of signal transducing histidine kinase"/>
    <property type="match status" value="1"/>
</dbReference>
<feature type="domain" description="HTH araC/xylS-type" evidence="14">
    <location>
        <begin position="1241"/>
        <end position="1339"/>
    </location>
</feature>
<evidence type="ECO:0000256" key="3">
    <source>
        <dbReference type="ARBA" id="ARBA00022553"/>
    </source>
</evidence>
<dbReference type="Gene3D" id="1.10.10.60">
    <property type="entry name" value="Homeodomain-like"/>
    <property type="match status" value="1"/>
</dbReference>
<evidence type="ECO:0000256" key="6">
    <source>
        <dbReference type="ARBA" id="ARBA00022777"/>
    </source>
</evidence>
<dbReference type="InterPro" id="IPR003661">
    <property type="entry name" value="HisK_dim/P_dom"/>
</dbReference>
<dbReference type="SUPFAM" id="SSF63829">
    <property type="entry name" value="Calcium-dependent phosphotriesterase"/>
    <property type="match status" value="3"/>
</dbReference>
<sequence length="1339" mass="152108">MLKHILIPLFVIIFYSNLFGQEMNFHHYGLDDGISETTIRCIIKDSNGFLWIGTQDGLNRFDGTTFKIYKSEKNNASSISGNYINALIEDDDGNIWIGTNNNGISIYNPNINSFKTTAVNKGKCNSLSKTASGMIIATILNEGIVIFDKNGTIHKSEKIIRPNKKSQYSASFANGNDVCIGTLDGRLFTAEITLNHKPTFKEIDLGKALGSINTLFVKNHTIFIGTTNGLFVFNTIGNKLSKIVLEKEIQLNENLNISSIDTYNKTFYIGTFNGLFIAKGFNEETGKFKDVVVYKAKQKNTNSITSDRVHDTFTDGKILWVGTHNLDVTTSTDPVFKTINTTSNITLNNAFILSFAKSKDYTFVGTSKGINCIDSNQNTIYITKENTNNALAFNVIRGMAIDHENYLWVATLKGLSIIDLNNFNPKQPKIISLFNNIEDNTSLSNDATRGVYVDHKGSVWIMTYGGGVNRFTGNIEAKSFTFDYYKVDANSNSISSNFTYNMSQDSDLNYWITSENGLNKLQFEDINYKKPKFINYFSANNDDASLSNNTTLHTWNDADKTLWVATQEGFNKFNTTNQTFKRYEKAQGLTNTVVYSITEDLDRNLWLTTNGGLFRFDKLTEEFTNYDQHDGIQGTEFNLGAHLYDKETNKIYVGGVKGFNIFNPKRVSELDVPGNLTFTSLRIKDEEINSLSHPEITKGSITKTKEIVLNHDDFPCYINFSDLDLRPNKNNQFIYALNDNQWNDLRNSKELQILTLPKGPNQLKIQGKSRNKIWNKPPLELRIKVIPPWYQSNIAYAFYILTFLFLAYIFYRLSLQRQIVRQESKRLQELDTLKSRFITNITHEFRTPLTIINGYLDNLKEEGSSKRDIKTSLETIEQNSNNLLDLVNQMLNLAKLEKKQLNTNLIQNDIATYTNHIVDSFLNIASDKLITLKFNSKPDKIIIDYDAEKWRQILTNLISNALKFSPQQSELIINLEKLNNKTLRLEVIDQGYGISKEELPFIFDRFYQVENANQKVSQGTGIGLALTKELVELFKGKIEVHSKLGQGSTFTITLPITNNEELKDPCIVTKKTTNGSLVPQIDDVIADEDANSVLIVEDNTDMARYITSCLKPDYKVTVAKDGKQGLELATKQIPDIVITDVMMPIMDGFELTQKLQSNNNTNHIPIIMLTSKAMQEDKLEGITSGADAYLTKPFQKEELRLRMQMLIAKRKKLQERYTVTKIVESSCEQNQPTDKNLIFLNTTLDVIHKHIDDPNFGAKELAKYMVMSDSQLYRKLKAISNTSTAIFIRKVRLEKAKKLLKTTELSVSEIAYSTGFNNPNWFSKAFKEEFNDSPSNFRN</sequence>
<evidence type="ECO:0000256" key="5">
    <source>
        <dbReference type="ARBA" id="ARBA00022741"/>
    </source>
</evidence>
<dbReference type="Pfam" id="PF00072">
    <property type="entry name" value="Response_reg"/>
    <property type="match status" value="1"/>
</dbReference>
<gene>
    <name evidence="17" type="ORF">H7U19_00450</name>
</gene>
<keyword evidence="7" id="KW-0067">ATP-binding</keyword>
<dbReference type="InterPro" id="IPR036890">
    <property type="entry name" value="HATPase_C_sf"/>
</dbReference>
<dbReference type="GO" id="GO:0005524">
    <property type="term" value="F:ATP binding"/>
    <property type="evidence" value="ECO:0007669"/>
    <property type="project" value="UniProtKB-KW"/>
</dbReference>
<dbReference type="SMART" id="SM00388">
    <property type="entry name" value="HisKA"/>
    <property type="match status" value="1"/>
</dbReference>
<dbReference type="CDD" id="cd16922">
    <property type="entry name" value="HATPase_EvgS-ArcB-TorS-like"/>
    <property type="match status" value="1"/>
</dbReference>
<dbReference type="PROSITE" id="PS01124">
    <property type="entry name" value="HTH_ARAC_FAMILY_2"/>
    <property type="match status" value="1"/>
</dbReference>
<dbReference type="FunFam" id="3.30.565.10:FF:000037">
    <property type="entry name" value="Hybrid sensor histidine kinase/response regulator"/>
    <property type="match status" value="1"/>
</dbReference>
<feature type="transmembrane region" description="Helical" evidence="13">
    <location>
        <begin position="794"/>
        <end position="811"/>
    </location>
</feature>
<dbReference type="InterPro" id="IPR011110">
    <property type="entry name" value="Reg_prop"/>
</dbReference>
<dbReference type="Gene3D" id="1.10.287.130">
    <property type="match status" value="1"/>
</dbReference>
<dbReference type="SMART" id="SM00448">
    <property type="entry name" value="REC"/>
    <property type="match status" value="1"/>
</dbReference>
<keyword evidence="5" id="KW-0547">Nucleotide-binding</keyword>
<dbReference type="EMBL" id="JACNMF010000001">
    <property type="protein sequence ID" value="MBC3756853.1"/>
    <property type="molecule type" value="Genomic_DNA"/>
</dbReference>
<evidence type="ECO:0000256" key="12">
    <source>
        <dbReference type="PROSITE-ProRule" id="PRU00169"/>
    </source>
</evidence>
<dbReference type="InterPro" id="IPR013783">
    <property type="entry name" value="Ig-like_fold"/>
</dbReference>
<organism evidence="17 18">
    <name type="scientific">Hyunsoonleella aquatilis</name>
    <dbReference type="NCBI Taxonomy" id="2762758"/>
    <lineage>
        <taxon>Bacteria</taxon>
        <taxon>Pseudomonadati</taxon>
        <taxon>Bacteroidota</taxon>
        <taxon>Flavobacteriia</taxon>
        <taxon>Flavobacteriales</taxon>
        <taxon>Flavobacteriaceae</taxon>
    </lineage>
</organism>
<dbReference type="PROSITE" id="PS50109">
    <property type="entry name" value="HIS_KIN"/>
    <property type="match status" value="1"/>
</dbReference>
<dbReference type="PROSITE" id="PS00041">
    <property type="entry name" value="HTH_ARAC_FAMILY_1"/>
    <property type="match status" value="1"/>
</dbReference>
<feature type="domain" description="Histidine kinase" evidence="15">
    <location>
        <begin position="840"/>
        <end position="1058"/>
    </location>
</feature>
<dbReference type="Pfam" id="PF00512">
    <property type="entry name" value="HisKA"/>
    <property type="match status" value="1"/>
</dbReference>
<dbReference type="CDD" id="cd00082">
    <property type="entry name" value="HisKA"/>
    <property type="match status" value="1"/>
</dbReference>
<dbReference type="Gene3D" id="3.40.50.2300">
    <property type="match status" value="1"/>
</dbReference>
<evidence type="ECO:0000256" key="1">
    <source>
        <dbReference type="ARBA" id="ARBA00000085"/>
    </source>
</evidence>
<dbReference type="SUPFAM" id="SSF46689">
    <property type="entry name" value="Homeodomain-like"/>
    <property type="match status" value="1"/>
</dbReference>
<evidence type="ECO:0000259" key="15">
    <source>
        <dbReference type="PROSITE" id="PS50109"/>
    </source>
</evidence>
<dbReference type="Pfam" id="PF02518">
    <property type="entry name" value="HATPase_c"/>
    <property type="match status" value="1"/>
</dbReference>
<dbReference type="PROSITE" id="PS50110">
    <property type="entry name" value="RESPONSE_REGULATORY"/>
    <property type="match status" value="1"/>
</dbReference>
<comment type="catalytic activity">
    <reaction evidence="1">
        <text>ATP + protein L-histidine = ADP + protein N-phospho-L-histidine.</text>
        <dbReference type="EC" id="2.7.13.3"/>
    </reaction>
</comment>
<dbReference type="Gene3D" id="2.60.40.10">
    <property type="entry name" value="Immunoglobulins"/>
    <property type="match status" value="1"/>
</dbReference>
<dbReference type="InterPro" id="IPR011006">
    <property type="entry name" value="CheY-like_superfamily"/>
</dbReference>
<dbReference type="GO" id="GO:0003700">
    <property type="term" value="F:DNA-binding transcription factor activity"/>
    <property type="evidence" value="ECO:0007669"/>
    <property type="project" value="InterPro"/>
</dbReference>
<dbReference type="InterPro" id="IPR005467">
    <property type="entry name" value="His_kinase_dom"/>
</dbReference>
<comment type="caution">
    <text evidence="17">The sequence shown here is derived from an EMBL/GenBank/DDBJ whole genome shotgun (WGS) entry which is preliminary data.</text>
</comment>
<evidence type="ECO:0000256" key="8">
    <source>
        <dbReference type="ARBA" id="ARBA00023012"/>
    </source>
</evidence>
<dbReference type="GO" id="GO:0043565">
    <property type="term" value="F:sequence-specific DNA binding"/>
    <property type="evidence" value="ECO:0007669"/>
    <property type="project" value="InterPro"/>
</dbReference>
<reference evidence="17" key="1">
    <citation type="submission" date="2020-08" db="EMBL/GenBank/DDBJ databases">
        <title>Hyunsoonleella sp. strain SJ7 genome sequencing and assembly.</title>
        <authorList>
            <person name="Kim I."/>
        </authorList>
    </citation>
    <scope>NUCLEOTIDE SEQUENCE</scope>
    <source>
        <strain evidence="17">SJ7</strain>
    </source>
</reference>
<dbReference type="Pfam" id="PF12833">
    <property type="entry name" value="HTH_18"/>
    <property type="match status" value="1"/>
</dbReference>
<feature type="modified residue" description="4-aspartylphosphate" evidence="12">
    <location>
        <position position="1140"/>
    </location>
</feature>
<evidence type="ECO:0000256" key="11">
    <source>
        <dbReference type="ARBA" id="ARBA00023163"/>
    </source>
</evidence>
<dbReference type="SUPFAM" id="SSF55874">
    <property type="entry name" value="ATPase domain of HSP90 chaperone/DNA topoisomerase II/histidine kinase"/>
    <property type="match status" value="1"/>
</dbReference>
<proteinExistence type="predicted"/>
<evidence type="ECO:0000313" key="17">
    <source>
        <dbReference type="EMBL" id="MBC3756853.1"/>
    </source>
</evidence>
<keyword evidence="13" id="KW-0812">Transmembrane</keyword>
<evidence type="ECO:0000256" key="4">
    <source>
        <dbReference type="ARBA" id="ARBA00022679"/>
    </source>
</evidence>
<dbReference type="Gene3D" id="2.130.10.10">
    <property type="entry name" value="YVTN repeat-like/Quinoprotein amine dehydrogenase"/>
    <property type="match status" value="3"/>
</dbReference>
<keyword evidence="11" id="KW-0804">Transcription</keyword>
<evidence type="ECO:0000256" key="9">
    <source>
        <dbReference type="ARBA" id="ARBA00023015"/>
    </source>
</evidence>
<dbReference type="InterPro" id="IPR015943">
    <property type="entry name" value="WD40/YVTN_repeat-like_dom_sf"/>
</dbReference>
<evidence type="ECO:0000259" key="16">
    <source>
        <dbReference type="PROSITE" id="PS50110"/>
    </source>
</evidence>
<dbReference type="Proteomes" id="UP000656244">
    <property type="component" value="Unassembled WGS sequence"/>
</dbReference>
<keyword evidence="3 12" id="KW-0597">Phosphoprotein</keyword>
<dbReference type="InterPro" id="IPR009057">
    <property type="entry name" value="Homeodomain-like_sf"/>
</dbReference>
<dbReference type="InterPro" id="IPR004358">
    <property type="entry name" value="Sig_transdc_His_kin-like_C"/>
</dbReference>
<keyword evidence="9" id="KW-0805">Transcription regulation</keyword>
<dbReference type="RefSeq" id="WP_186557873.1">
    <property type="nucleotide sequence ID" value="NZ_JACNMF010000001.1"/>
</dbReference>
<keyword evidence="10" id="KW-0238">DNA-binding</keyword>
<dbReference type="Gene3D" id="3.30.565.10">
    <property type="entry name" value="Histidine kinase-like ATPase, C-terminal domain"/>
    <property type="match status" value="1"/>
</dbReference>
<evidence type="ECO:0000259" key="14">
    <source>
        <dbReference type="PROSITE" id="PS01124"/>
    </source>
</evidence>
<dbReference type="InterPro" id="IPR018062">
    <property type="entry name" value="HTH_AraC-typ_CS"/>
</dbReference>
<dbReference type="GO" id="GO:0000155">
    <property type="term" value="F:phosphorelay sensor kinase activity"/>
    <property type="evidence" value="ECO:0007669"/>
    <property type="project" value="InterPro"/>
</dbReference>
<dbReference type="PRINTS" id="PR00344">
    <property type="entry name" value="BCTRLSENSOR"/>
</dbReference>
<evidence type="ECO:0000256" key="7">
    <source>
        <dbReference type="ARBA" id="ARBA00022840"/>
    </source>
</evidence>
<feature type="domain" description="Response regulatory" evidence="16">
    <location>
        <begin position="1092"/>
        <end position="1207"/>
    </location>
</feature>
<evidence type="ECO:0000256" key="2">
    <source>
        <dbReference type="ARBA" id="ARBA00012438"/>
    </source>
</evidence>
<keyword evidence="18" id="KW-1185">Reference proteome</keyword>
<evidence type="ECO:0000256" key="10">
    <source>
        <dbReference type="ARBA" id="ARBA00023125"/>
    </source>
</evidence>
<dbReference type="PANTHER" id="PTHR43547">
    <property type="entry name" value="TWO-COMPONENT HISTIDINE KINASE"/>
    <property type="match status" value="1"/>
</dbReference>
<dbReference type="InterPro" id="IPR018060">
    <property type="entry name" value="HTH_AraC"/>
</dbReference>
<dbReference type="InterPro" id="IPR001789">
    <property type="entry name" value="Sig_transdc_resp-reg_receiver"/>
</dbReference>
<dbReference type="SUPFAM" id="SSF52172">
    <property type="entry name" value="CheY-like"/>
    <property type="match status" value="1"/>
</dbReference>
<dbReference type="EC" id="2.7.13.3" evidence="2"/>
<evidence type="ECO:0000313" key="18">
    <source>
        <dbReference type="Proteomes" id="UP000656244"/>
    </source>
</evidence>
<keyword evidence="8" id="KW-0902">Two-component regulatory system</keyword>
<accession>A0A923HBD0</accession>
<dbReference type="PANTHER" id="PTHR43547:SF2">
    <property type="entry name" value="HYBRID SIGNAL TRANSDUCTION HISTIDINE KINASE C"/>
    <property type="match status" value="1"/>
</dbReference>
<keyword evidence="6" id="KW-0418">Kinase</keyword>
<dbReference type="SMART" id="SM00342">
    <property type="entry name" value="HTH_ARAC"/>
    <property type="match status" value="1"/>
</dbReference>
<keyword evidence="13" id="KW-0472">Membrane</keyword>